<dbReference type="PANTHER" id="PTHR46353:SF5">
    <property type="entry name" value="ZINC FINGER PROTEIN 5"/>
    <property type="match status" value="1"/>
</dbReference>
<feature type="region of interest" description="Disordered" evidence="2">
    <location>
        <begin position="135"/>
        <end position="165"/>
    </location>
</feature>
<dbReference type="Gene3D" id="3.30.160.60">
    <property type="entry name" value="Classic Zinc Finger"/>
    <property type="match status" value="1"/>
</dbReference>
<sequence>MVSSSNNNNQDFGKRKCPFCEKEFTNSQALGGHQNAHKKERMIRKRTLLQERTANLEFYLRSLEPLVPPRGAKARWSGLTEPNLNVGSSSMRPPIQDNVKRVKAITSLRSGRLIDHYLADHMDIPIQLSPSLFPPSFPENDSASRVATSQESLTPNSFHTNRPVG</sequence>
<proteinExistence type="predicted"/>
<dbReference type="PANTHER" id="PTHR46353">
    <property type="entry name" value="ZINC FINGER PROTEIN 5"/>
    <property type="match status" value="1"/>
</dbReference>
<protein>
    <recommendedName>
        <fullName evidence="3">C2H2-type domain-containing protein</fullName>
    </recommendedName>
</protein>
<dbReference type="GO" id="GO:0008270">
    <property type="term" value="F:zinc ion binding"/>
    <property type="evidence" value="ECO:0007669"/>
    <property type="project" value="UniProtKB-KW"/>
</dbReference>
<dbReference type="GO" id="GO:0005634">
    <property type="term" value="C:nucleus"/>
    <property type="evidence" value="ECO:0007669"/>
    <property type="project" value="TreeGrafter"/>
</dbReference>
<keyword evidence="5" id="KW-1185">Reference proteome</keyword>
<dbReference type="AlphaFoldDB" id="A0A9Q1JYX6"/>
<evidence type="ECO:0000313" key="5">
    <source>
        <dbReference type="Proteomes" id="UP001153076"/>
    </source>
</evidence>
<gene>
    <name evidence="4" type="ORF">Cgig2_029592</name>
</gene>
<dbReference type="OrthoDB" id="772256at2759"/>
<accession>A0A9Q1JYX6</accession>
<evidence type="ECO:0000256" key="1">
    <source>
        <dbReference type="PROSITE-ProRule" id="PRU00042"/>
    </source>
</evidence>
<evidence type="ECO:0000259" key="3">
    <source>
        <dbReference type="PROSITE" id="PS50157"/>
    </source>
</evidence>
<dbReference type="GO" id="GO:0000976">
    <property type="term" value="F:transcription cis-regulatory region binding"/>
    <property type="evidence" value="ECO:0007669"/>
    <property type="project" value="TreeGrafter"/>
</dbReference>
<evidence type="ECO:0000313" key="4">
    <source>
        <dbReference type="EMBL" id="KAJ8433405.1"/>
    </source>
</evidence>
<evidence type="ECO:0000256" key="2">
    <source>
        <dbReference type="SAM" id="MobiDB-lite"/>
    </source>
</evidence>
<dbReference type="GO" id="GO:0010090">
    <property type="term" value="P:trichome morphogenesis"/>
    <property type="evidence" value="ECO:0007669"/>
    <property type="project" value="InterPro"/>
</dbReference>
<keyword evidence="1" id="KW-0479">Metal-binding</keyword>
<dbReference type="GO" id="GO:0009736">
    <property type="term" value="P:cytokinin-activated signaling pathway"/>
    <property type="evidence" value="ECO:0007669"/>
    <property type="project" value="TreeGrafter"/>
</dbReference>
<keyword evidence="1" id="KW-0863">Zinc-finger</keyword>
<organism evidence="4 5">
    <name type="scientific">Carnegiea gigantea</name>
    <dbReference type="NCBI Taxonomy" id="171969"/>
    <lineage>
        <taxon>Eukaryota</taxon>
        <taxon>Viridiplantae</taxon>
        <taxon>Streptophyta</taxon>
        <taxon>Embryophyta</taxon>
        <taxon>Tracheophyta</taxon>
        <taxon>Spermatophyta</taxon>
        <taxon>Magnoliopsida</taxon>
        <taxon>eudicotyledons</taxon>
        <taxon>Gunneridae</taxon>
        <taxon>Pentapetalae</taxon>
        <taxon>Caryophyllales</taxon>
        <taxon>Cactineae</taxon>
        <taxon>Cactaceae</taxon>
        <taxon>Cactoideae</taxon>
        <taxon>Echinocereeae</taxon>
        <taxon>Carnegiea</taxon>
    </lineage>
</organism>
<comment type="caution">
    <text evidence="4">The sequence shown here is derived from an EMBL/GenBank/DDBJ whole genome shotgun (WGS) entry which is preliminary data.</text>
</comment>
<feature type="compositionally biased region" description="Polar residues" evidence="2">
    <location>
        <begin position="139"/>
        <end position="165"/>
    </location>
</feature>
<dbReference type="PROSITE" id="PS00028">
    <property type="entry name" value="ZINC_FINGER_C2H2_1"/>
    <property type="match status" value="1"/>
</dbReference>
<dbReference type="GO" id="GO:0003700">
    <property type="term" value="F:DNA-binding transcription factor activity"/>
    <property type="evidence" value="ECO:0007669"/>
    <property type="project" value="TreeGrafter"/>
</dbReference>
<dbReference type="EMBL" id="JAKOGI010000543">
    <property type="protein sequence ID" value="KAJ8433405.1"/>
    <property type="molecule type" value="Genomic_DNA"/>
</dbReference>
<dbReference type="PROSITE" id="PS50157">
    <property type="entry name" value="ZINC_FINGER_C2H2_2"/>
    <property type="match status" value="1"/>
</dbReference>
<dbReference type="SUPFAM" id="SSF57667">
    <property type="entry name" value="beta-beta-alpha zinc fingers"/>
    <property type="match status" value="1"/>
</dbReference>
<reference evidence="4" key="1">
    <citation type="submission" date="2022-04" db="EMBL/GenBank/DDBJ databases">
        <title>Carnegiea gigantea Genome sequencing and assembly v2.</title>
        <authorList>
            <person name="Copetti D."/>
            <person name="Sanderson M.J."/>
            <person name="Burquez A."/>
            <person name="Wojciechowski M.F."/>
        </authorList>
    </citation>
    <scope>NUCLEOTIDE SEQUENCE</scope>
    <source>
        <strain evidence="4">SGP5-SGP5p</strain>
        <tissue evidence="4">Aerial part</tissue>
    </source>
</reference>
<name>A0A9Q1JYX6_9CARY</name>
<feature type="domain" description="C2H2-type" evidence="3">
    <location>
        <begin position="15"/>
        <end position="42"/>
    </location>
</feature>
<dbReference type="InterPro" id="IPR013087">
    <property type="entry name" value="Znf_C2H2_type"/>
</dbReference>
<dbReference type="InterPro" id="IPR044299">
    <property type="entry name" value="GIS3/ZFP5/ZFP6"/>
</dbReference>
<keyword evidence="1" id="KW-0862">Zinc</keyword>
<dbReference type="InterPro" id="IPR036236">
    <property type="entry name" value="Znf_C2H2_sf"/>
</dbReference>
<dbReference type="Proteomes" id="UP001153076">
    <property type="component" value="Unassembled WGS sequence"/>
</dbReference>
<dbReference type="GO" id="GO:0009740">
    <property type="term" value="P:gibberellic acid mediated signaling pathway"/>
    <property type="evidence" value="ECO:0007669"/>
    <property type="project" value="TreeGrafter"/>
</dbReference>